<dbReference type="SUPFAM" id="SSF53822">
    <property type="entry name" value="Periplasmic binding protein-like I"/>
    <property type="match status" value="1"/>
</dbReference>
<keyword evidence="4" id="KW-1133">Transmembrane helix</keyword>
<evidence type="ECO:0000256" key="4">
    <source>
        <dbReference type="SAM" id="Phobius"/>
    </source>
</evidence>
<keyword evidence="4" id="KW-0472">Membrane</keyword>
<keyword evidence="1" id="KW-0805">Transcription regulation</keyword>
<evidence type="ECO:0000313" key="6">
    <source>
        <dbReference type="EMBL" id="MCU6715732.1"/>
    </source>
</evidence>
<dbReference type="RefSeq" id="WP_262623125.1">
    <property type="nucleotide sequence ID" value="NZ_JAOQKI010000001.1"/>
</dbReference>
<gene>
    <name evidence="6" type="ORF">OCV43_00385</name>
</gene>
<dbReference type="InterPro" id="IPR028082">
    <property type="entry name" value="Peripla_BP_I"/>
</dbReference>
<dbReference type="Gene3D" id="3.40.50.2300">
    <property type="match status" value="2"/>
</dbReference>
<protein>
    <submittedName>
        <fullName evidence="6">Substrate-binding domain-containing protein</fullName>
    </submittedName>
</protein>
<sequence length="321" mass="36634">MKKNKITFILTELMLIVLAAFFIIRIFSDNESMKRVAVIVEDSGDKRWDALLNGLKQSAENNNLHLIICNTDLIESMEDEEELINEQLQNNVDAFVICPAPGKETKTMLNRLQGERPFILINEDTYAEEPSGYATVKPDNYKIGQMLAERLIQDDEEQLENKKIGVILGKAETEENVNRIAGLKDGLEGSGCEISWEYNYARGNQNTSEIIASKKQVDYLVILDNWALEEVGEAAEENKYHGAKIYGVGSSEKAIVLLDNQNIECLVVPDDYETGYKSMNEIAKKLRHSFYKMNSCKTEVRIINKEDLYSKDLERFLYSYE</sequence>
<feature type="domain" description="Periplasmic binding protein" evidence="5">
    <location>
        <begin position="36"/>
        <end position="286"/>
    </location>
</feature>
<name>A0ABT2S9K7_9FIRM</name>
<dbReference type="EMBL" id="JAOQKI010000001">
    <property type="protein sequence ID" value="MCU6715732.1"/>
    <property type="molecule type" value="Genomic_DNA"/>
</dbReference>
<evidence type="ECO:0000256" key="2">
    <source>
        <dbReference type="ARBA" id="ARBA00023125"/>
    </source>
</evidence>
<keyword evidence="4" id="KW-0812">Transmembrane</keyword>
<feature type="transmembrane region" description="Helical" evidence="4">
    <location>
        <begin position="6"/>
        <end position="27"/>
    </location>
</feature>
<dbReference type="PANTHER" id="PTHR30146">
    <property type="entry name" value="LACI-RELATED TRANSCRIPTIONAL REPRESSOR"/>
    <property type="match status" value="1"/>
</dbReference>
<keyword evidence="2" id="KW-0238">DNA-binding</keyword>
<keyword evidence="7" id="KW-1185">Reference proteome</keyword>
<dbReference type="Proteomes" id="UP001209666">
    <property type="component" value="Unassembled WGS sequence"/>
</dbReference>
<evidence type="ECO:0000313" key="7">
    <source>
        <dbReference type="Proteomes" id="UP001209666"/>
    </source>
</evidence>
<evidence type="ECO:0000256" key="1">
    <source>
        <dbReference type="ARBA" id="ARBA00023015"/>
    </source>
</evidence>
<accession>A0ABT2S9K7</accession>
<evidence type="ECO:0000259" key="5">
    <source>
        <dbReference type="Pfam" id="PF13407"/>
    </source>
</evidence>
<proteinExistence type="predicted"/>
<dbReference type="PANTHER" id="PTHR30146:SF109">
    <property type="entry name" value="HTH-TYPE TRANSCRIPTIONAL REGULATOR GALS"/>
    <property type="match status" value="1"/>
</dbReference>
<dbReference type="InterPro" id="IPR025997">
    <property type="entry name" value="SBP_2_dom"/>
</dbReference>
<organism evidence="6 7">
    <name type="scientific">Roseburia amylophila</name>
    <dbReference type="NCBI Taxonomy" id="2981794"/>
    <lineage>
        <taxon>Bacteria</taxon>
        <taxon>Bacillati</taxon>
        <taxon>Bacillota</taxon>
        <taxon>Clostridia</taxon>
        <taxon>Lachnospirales</taxon>
        <taxon>Lachnospiraceae</taxon>
        <taxon>Roseburia</taxon>
    </lineage>
</organism>
<comment type="caution">
    <text evidence="6">The sequence shown here is derived from an EMBL/GenBank/DDBJ whole genome shotgun (WGS) entry which is preliminary data.</text>
</comment>
<keyword evidence="3" id="KW-0804">Transcription</keyword>
<evidence type="ECO:0000256" key="3">
    <source>
        <dbReference type="ARBA" id="ARBA00023163"/>
    </source>
</evidence>
<dbReference type="Pfam" id="PF13407">
    <property type="entry name" value="Peripla_BP_4"/>
    <property type="match status" value="1"/>
</dbReference>
<reference evidence="6 7" key="1">
    <citation type="journal article" date="2021" name="ISME Commun">
        <title>Automated analysis of genomic sequences facilitates high-throughput and comprehensive description of bacteria.</title>
        <authorList>
            <person name="Hitch T.C.A."/>
        </authorList>
    </citation>
    <scope>NUCLEOTIDE SEQUENCE [LARGE SCALE GENOMIC DNA]</scope>
    <source>
        <strain evidence="6 7">Sanger_19</strain>
    </source>
</reference>